<dbReference type="Proteomes" id="UP000092731">
    <property type="component" value="Unassembled WGS sequence"/>
</dbReference>
<feature type="non-terminal residue" evidence="1">
    <location>
        <position position="211"/>
    </location>
</feature>
<comment type="caution">
    <text evidence="1">The sequence shown here is derived from an EMBL/GenBank/DDBJ whole genome shotgun (WGS) entry which is preliminary data.</text>
</comment>
<dbReference type="EMBL" id="BDDM01000099">
    <property type="protein sequence ID" value="GAT78099.1"/>
    <property type="molecule type" value="Genomic_DNA"/>
</dbReference>
<evidence type="ECO:0000313" key="1">
    <source>
        <dbReference type="EMBL" id="GAT78099.1"/>
    </source>
</evidence>
<name>A0A161M6U0_EHRRU</name>
<dbReference type="AlphaFoldDB" id="A0A161M6U0"/>
<accession>A0A161M6U0</accession>
<evidence type="ECO:0000313" key="2">
    <source>
        <dbReference type="Proteomes" id="UP000092731"/>
    </source>
</evidence>
<gene>
    <name evidence="1" type="ORF">EHRUM3_03110</name>
</gene>
<sequence>MLGNDTKLAQQRSNLLSRNLNLLNNECVQNIVLSEKDIEELRSVRTHGISSRNFKILNILLANSSKSGDFSVFFEELLSRLGRGKSKRIRRESSFLILQSAGGKYSIERSINAICERYNGQGLLYIFEIQESKISKLSIICANGKLKYKPVFFKVTPLQYAVENDDIQTVGMLCNVLMNYEDGKQIVKEVTRYVLSKINRKQDNVTDKVLE</sequence>
<proteinExistence type="predicted"/>
<reference evidence="2" key="1">
    <citation type="submission" date="2016-05" db="EMBL/GenBank/DDBJ databases">
        <title>Draft genome sequences of four strains of Ehrlichia ruminantium, a tick-borne pathogen of ruminants, isolated from Zimbabwe, The Gambia and Ghana.</title>
        <authorList>
            <person name="Nakao R."/>
            <person name="Jongejan F."/>
            <person name="Sugimoto C."/>
        </authorList>
    </citation>
    <scope>NUCLEOTIDE SEQUENCE [LARGE SCALE GENOMIC DNA]</scope>
    <source>
        <strain evidence="2">Pokoase 417</strain>
    </source>
</reference>
<organism evidence="1 2">
    <name type="scientific">Ehrlichia ruminantium</name>
    <name type="common">heartwater rickettsia</name>
    <name type="synonym">Cowdria ruminantium</name>
    <dbReference type="NCBI Taxonomy" id="779"/>
    <lineage>
        <taxon>Bacteria</taxon>
        <taxon>Pseudomonadati</taxon>
        <taxon>Pseudomonadota</taxon>
        <taxon>Alphaproteobacteria</taxon>
        <taxon>Rickettsiales</taxon>
        <taxon>Anaplasmataceae</taxon>
        <taxon>Ehrlichia</taxon>
    </lineage>
</organism>
<protein>
    <submittedName>
        <fullName evidence="1">Putative integral membrane protein</fullName>
    </submittedName>
</protein>